<dbReference type="InParanoid" id="A0A7L4YKV7"/>
<proteinExistence type="predicted"/>
<organism evidence="2 3">
    <name type="scientific">Epidermidibacterium keratini</name>
    <dbReference type="NCBI Taxonomy" id="1891644"/>
    <lineage>
        <taxon>Bacteria</taxon>
        <taxon>Bacillati</taxon>
        <taxon>Actinomycetota</taxon>
        <taxon>Actinomycetes</taxon>
        <taxon>Sporichthyales</taxon>
        <taxon>Sporichthyaceae</taxon>
        <taxon>Epidermidibacterium</taxon>
    </lineage>
</organism>
<reference evidence="2 3" key="1">
    <citation type="journal article" date="2018" name="Int. J. Syst. Evol. Microbiol.">
        <title>Epidermidibacterium keratini gen. nov., sp. nov., a member of the family Sporichthyaceae, isolated from keratin epidermis.</title>
        <authorList>
            <person name="Lee D.G."/>
            <person name="Trujillo M.E."/>
            <person name="Kang S."/>
            <person name="Nam J.J."/>
            <person name="Kim Y.J."/>
        </authorList>
    </citation>
    <scope>NUCLEOTIDE SEQUENCE [LARGE SCALE GENOMIC DNA]</scope>
    <source>
        <strain evidence="2 3">EPI-7</strain>
    </source>
</reference>
<dbReference type="SUPFAM" id="SSF53335">
    <property type="entry name" value="S-adenosyl-L-methionine-dependent methyltransferases"/>
    <property type="match status" value="1"/>
</dbReference>
<dbReference type="InterPro" id="IPR025714">
    <property type="entry name" value="Methyltranfer_dom"/>
</dbReference>
<dbReference type="PANTHER" id="PTHR43591">
    <property type="entry name" value="METHYLTRANSFERASE"/>
    <property type="match status" value="1"/>
</dbReference>
<keyword evidence="2" id="KW-0808">Transferase</keyword>
<keyword evidence="3" id="KW-1185">Reference proteome</keyword>
<evidence type="ECO:0000313" key="3">
    <source>
        <dbReference type="Proteomes" id="UP000463857"/>
    </source>
</evidence>
<dbReference type="InterPro" id="IPR029063">
    <property type="entry name" value="SAM-dependent_MTases_sf"/>
</dbReference>
<feature type="domain" description="Methyltransferase" evidence="1">
    <location>
        <begin position="37"/>
        <end position="166"/>
    </location>
</feature>
<dbReference type="RefSeq" id="WP_159543766.1">
    <property type="nucleotide sequence ID" value="NZ_CP047156.1"/>
</dbReference>
<accession>A0A7L4YKV7</accession>
<evidence type="ECO:0000259" key="1">
    <source>
        <dbReference type="Pfam" id="PF13847"/>
    </source>
</evidence>
<keyword evidence="2" id="KW-0489">Methyltransferase</keyword>
<evidence type="ECO:0000313" key="2">
    <source>
        <dbReference type="EMBL" id="QHB99825.1"/>
    </source>
</evidence>
<dbReference type="PANTHER" id="PTHR43591:SF24">
    <property type="entry name" value="2-METHOXY-6-POLYPRENYL-1,4-BENZOQUINOL METHYLASE, MITOCHONDRIAL"/>
    <property type="match status" value="1"/>
</dbReference>
<dbReference type="AlphaFoldDB" id="A0A7L4YKV7"/>
<dbReference type="CDD" id="cd02440">
    <property type="entry name" value="AdoMet_MTases"/>
    <property type="match status" value="1"/>
</dbReference>
<dbReference type="GO" id="GO:0008168">
    <property type="term" value="F:methyltransferase activity"/>
    <property type="evidence" value="ECO:0007669"/>
    <property type="project" value="UniProtKB-KW"/>
</dbReference>
<name>A0A7L4YKV7_9ACTN</name>
<sequence>MSKIPETYLHGHHESVLRSHTWRTAQNSAAYLLANLTPGTSVLDVGCGPGTITADFARLVGDGRVVGLEPVPGPLEQARANAEGLENATFEAGDVYDLPYADGEFDVVHAHQVLQHLTDPVAALREMARVCAPDGVVAVRDADYGAMTWFPDEPRLQRWQAIYRQTARAIGAEPDAGRRLKSWALQAGLTEIETTASVWCYASPDEVSWWSGLWADRILHSNFHEQALAITDEAELEELSTAFRRWGEQPDAWFLVPHGEVLARPAAYSPQ</sequence>
<dbReference type="OrthoDB" id="9795634at2"/>
<dbReference type="GO" id="GO:0032259">
    <property type="term" value="P:methylation"/>
    <property type="evidence" value="ECO:0007669"/>
    <property type="project" value="UniProtKB-KW"/>
</dbReference>
<dbReference type="Gene3D" id="3.40.50.150">
    <property type="entry name" value="Vaccinia Virus protein VP39"/>
    <property type="match status" value="1"/>
</dbReference>
<gene>
    <name evidence="2" type="ORF">EK0264_05705</name>
</gene>
<dbReference type="Proteomes" id="UP000463857">
    <property type="component" value="Chromosome"/>
</dbReference>
<protein>
    <submittedName>
        <fullName evidence="2">Methyltransferase domain-containing protein</fullName>
    </submittedName>
</protein>
<dbReference type="Pfam" id="PF13847">
    <property type="entry name" value="Methyltransf_31"/>
    <property type="match status" value="1"/>
</dbReference>
<dbReference type="KEGG" id="eke:EK0264_05705"/>
<dbReference type="EMBL" id="CP047156">
    <property type="protein sequence ID" value="QHB99825.1"/>
    <property type="molecule type" value="Genomic_DNA"/>
</dbReference>